<dbReference type="AlphaFoldDB" id="A0A316W1V9"/>
<sequence>MLLVLSLASHGAKSWCGSASPFYSKRSSSSLRRSTALCWLLFSPQSLSTRGIGEQRQTTKAQIRSRKFCNFRSRVARRLVVPVERANVARKVRGRAESQEEFFPPLKIRRARDKAARRKAFSRQAASSHISNLQRRAWTAEAA</sequence>
<name>A0A316W1V9_9BASI</name>
<proteinExistence type="predicted"/>
<dbReference type="GeneID" id="37039456"/>
<evidence type="ECO:0000313" key="2">
    <source>
        <dbReference type="EMBL" id="PWN43659.1"/>
    </source>
</evidence>
<keyword evidence="3" id="KW-1185">Reference proteome</keyword>
<protein>
    <submittedName>
        <fullName evidence="2">Uncharacterized protein</fullName>
    </submittedName>
</protein>
<evidence type="ECO:0000256" key="1">
    <source>
        <dbReference type="SAM" id="MobiDB-lite"/>
    </source>
</evidence>
<gene>
    <name evidence="2" type="ORF">IE81DRAFT_73512</name>
</gene>
<accession>A0A316W1V9</accession>
<organism evidence="2 3">
    <name type="scientific">Ceraceosorus guamensis</name>
    <dbReference type="NCBI Taxonomy" id="1522189"/>
    <lineage>
        <taxon>Eukaryota</taxon>
        <taxon>Fungi</taxon>
        <taxon>Dikarya</taxon>
        <taxon>Basidiomycota</taxon>
        <taxon>Ustilaginomycotina</taxon>
        <taxon>Exobasidiomycetes</taxon>
        <taxon>Ceraceosorales</taxon>
        <taxon>Ceraceosoraceae</taxon>
        <taxon>Ceraceosorus</taxon>
    </lineage>
</organism>
<dbReference type="EMBL" id="KZ819368">
    <property type="protein sequence ID" value="PWN43659.1"/>
    <property type="molecule type" value="Genomic_DNA"/>
</dbReference>
<reference evidence="2 3" key="1">
    <citation type="journal article" date="2018" name="Mol. Biol. Evol.">
        <title>Broad Genomic Sampling Reveals a Smut Pathogenic Ancestry of the Fungal Clade Ustilaginomycotina.</title>
        <authorList>
            <person name="Kijpornyongpan T."/>
            <person name="Mondo S.J."/>
            <person name="Barry K."/>
            <person name="Sandor L."/>
            <person name="Lee J."/>
            <person name="Lipzen A."/>
            <person name="Pangilinan J."/>
            <person name="LaButti K."/>
            <person name="Hainaut M."/>
            <person name="Henrissat B."/>
            <person name="Grigoriev I.V."/>
            <person name="Spatafora J.W."/>
            <person name="Aime M.C."/>
        </authorList>
    </citation>
    <scope>NUCLEOTIDE SEQUENCE [LARGE SCALE GENOMIC DNA]</scope>
    <source>
        <strain evidence="2 3">MCA 4658</strain>
    </source>
</reference>
<dbReference type="Proteomes" id="UP000245783">
    <property type="component" value="Unassembled WGS sequence"/>
</dbReference>
<feature type="region of interest" description="Disordered" evidence="1">
    <location>
        <begin position="121"/>
        <end position="143"/>
    </location>
</feature>
<feature type="compositionally biased region" description="Polar residues" evidence="1">
    <location>
        <begin position="124"/>
        <end position="134"/>
    </location>
</feature>
<evidence type="ECO:0000313" key="3">
    <source>
        <dbReference type="Proteomes" id="UP000245783"/>
    </source>
</evidence>
<dbReference type="InParanoid" id="A0A316W1V9"/>
<dbReference type="RefSeq" id="XP_025370819.1">
    <property type="nucleotide sequence ID" value="XM_025517586.1"/>
</dbReference>